<dbReference type="EMBL" id="CAAALY010030527">
    <property type="protein sequence ID" value="VEL16963.1"/>
    <property type="molecule type" value="Genomic_DNA"/>
</dbReference>
<dbReference type="GO" id="GO:0140658">
    <property type="term" value="F:ATP-dependent chromatin remodeler activity"/>
    <property type="evidence" value="ECO:0007669"/>
    <property type="project" value="TreeGrafter"/>
</dbReference>
<feature type="domain" description="Chromo" evidence="6">
    <location>
        <begin position="1"/>
        <end position="62"/>
    </location>
</feature>
<protein>
    <recommendedName>
        <fullName evidence="10">DNA helicase</fullName>
    </recommendedName>
</protein>
<comment type="caution">
    <text evidence="8">The sequence shown here is derived from an EMBL/GenBank/DDBJ whole genome shotgun (WGS) entry which is preliminary data.</text>
</comment>
<dbReference type="Pfam" id="PF00176">
    <property type="entry name" value="SNF2-rel_dom"/>
    <property type="match status" value="1"/>
</dbReference>
<reference evidence="8" key="1">
    <citation type="submission" date="2018-11" db="EMBL/GenBank/DDBJ databases">
        <authorList>
            <consortium name="Pathogen Informatics"/>
        </authorList>
    </citation>
    <scope>NUCLEOTIDE SEQUENCE</scope>
</reference>
<dbReference type="GO" id="GO:0005524">
    <property type="term" value="F:ATP binding"/>
    <property type="evidence" value="ECO:0007669"/>
    <property type="project" value="UniProtKB-KW"/>
</dbReference>
<evidence type="ECO:0000313" key="9">
    <source>
        <dbReference type="Proteomes" id="UP000784294"/>
    </source>
</evidence>
<dbReference type="CDD" id="cd17994">
    <property type="entry name" value="DEXHc_CHD3_4_5"/>
    <property type="match status" value="1"/>
</dbReference>
<dbReference type="PROSITE" id="PS00690">
    <property type="entry name" value="DEAH_ATP_HELICASE"/>
    <property type="match status" value="1"/>
</dbReference>
<dbReference type="Gene3D" id="3.40.50.10810">
    <property type="entry name" value="Tandem AAA-ATPase domain"/>
    <property type="match status" value="1"/>
</dbReference>
<dbReference type="SUPFAM" id="SSF52540">
    <property type="entry name" value="P-loop containing nucleoside triphosphate hydrolases"/>
    <property type="match status" value="1"/>
</dbReference>
<gene>
    <name evidence="8" type="ORF">PXEA_LOCUS10403</name>
</gene>
<accession>A0A448WPH2</accession>
<evidence type="ECO:0000256" key="5">
    <source>
        <dbReference type="ARBA" id="ARBA00023242"/>
    </source>
</evidence>
<dbReference type="OrthoDB" id="5857104at2759"/>
<dbReference type="AlphaFoldDB" id="A0A448WPH2"/>
<dbReference type="GO" id="GO:0005634">
    <property type="term" value="C:nucleus"/>
    <property type="evidence" value="ECO:0007669"/>
    <property type="project" value="UniProtKB-SubCell"/>
</dbReference>
<dbReference type="FunFam" id="3.40.50.10810:FF:000001">
    <property type="entry name" value="chromodomain-helicase-DNA-binding protein 3 isoform X1"/>
    <property type="match status" value="1"/>
</dbReference>
<dbReference type="InterPro" id="IPR016197">
    <property type="entry name" value="Chromo-like_dom_sf"/>
</dbReference>
<keyword evidence="3" id="KW-0378">Hydrolase</keyword>
<evidence type="ECO:0000256" key="4">
    <source>
        <dbReference type="ARBA" id="ARBA00022840"/>
    </source>
</evidence>
<keyword evidence="5" id="KW-0539">Nucleus</keyword>
<dbReference type="InterPro" id="IPR000953">
    <property type="entry name" value="Chromo/chromo_shadow_dom"/>
</dbReference>
<dbReference type="PANTHER" id="PTHR45623">
    <property type="entry name" value="CHROMODOMAIN-HELICASE-DNA-BINDING PROTEIN 3-RELATED-RELATED"/>
    <property type="match status" value="1"/>
</dbReference>
<dbReference type="GO" id="GO:0016887">
    <property type="term" value="F:ATP hydrolysis activity"/>
    <property type="evidence" value="ECO:0007669"/>
    <property type="project" value="TreeGrafter"/>
</dbReference>
<dbReference type="PROSITE" id="PS51192">
    <property type="entry name" value="HELICASE_ATP_BIND_1"/>
    <property type="match status" value="1"/>
</dbReference>
<dbReference type="SMART" id="SM00298">
    <property type="entry name" value="CHROMO"/>
    <property type="match status" value="1"/>
</dbReference>
<dbReference type="InterPro" id="IPR027417">
    <property type="entry name" value="P-loop_NTPase"/>
</dbReference>
<dbReference type="GO" id="GO:0003677">
    <property type="term" value="F:DNA binding"/>
    <property type="evidence" value="ECO:0007669"/>
    <property type="project" value="TreeGrafter"/>
</dbReference>
<evidence type="ECO:0000259" key="6">
    <source>
        <dbReference type="PROSITE" id="PS50013"/>
    </source>
</evidence>
<dbReference type="CDD" id="cd18662">
    <property type="entry name" value="CD2_tandem_CHD3-4_like"/>
    <property type="match status" value="1"/>
</dbReference>
<organism evidence="8 9">
    <name type="scientific">Protopolystoma xenopodis</name>
    <dbReference type="NCBI Taxonomy" id="117903"/>
    <lineage>
        <taxon>Eukaryota</taxon>
        <taxon>Metazoa</taxon>
        <taxon>Spiralia</taxon>
        <taxon>Lophotrochozoa</taxon>
        <taxon>Platyhelminthes</taxon>
        <taxon>Monogenea</taxon>
        <taxon>Polyopisthocotylea</taxon>
        <taxon>Polystomatidea</taxon>
        <taxon>Polystomatidae</taxon>
        <taxon>Protopolystoma</taxon>
    </lineage>
</organism>
<keyword evidence="2" id="KW-0547">Nucleotide-binding</keyword>
<dbReference type="InterPro" id="IPR002464">
    <property type="entry name" value="DNA/RNA_helicase_DEAH_CS"/>
</dbReference>
<dbReference type="SMART" id="SM00487">
    <property type="entry name" value="DEXDc"/>
    <property type="match status" value="1"/>
</dbReference>
<keyword evidence="9" id="KW-1185">Reference proteome</keyword>
<dbReference type="InterPro" id="IPR038718">
    <property type="entry name" value="SNF2-like_sf"/>
</dbReference>
<dbReference type="PROSITE" id="PS50013">
    <property type="entry name" value="CHROMO_2"/>
    <property type="match status" value="1"/>
</dbReference>
<dbReference type="GO" id="GO:0003682">
    <property type="term" value="F:chromatin binding"/>
    <property type="evidence" value="ECO:0007669"/>
    <property type="project" value="TreeGrafter"/>
</dbReference>
<keyword evidence="4" id="KW-0067">ATP-binding</keyword>
<dbReference type="Gene3D" id="2.40.50.40">
    <property type="match status" value="1"/>
</dbReference>
<evidence type="ECO:0000259" key="7">
    <source>
        <dbReference type="PROSITE" id="PS51192"/>
    </source>
</evidence>
<evidence type="ECO:0000256" key="1">
    <source>
        <dbReference type="ARBA" id="ARBA00004123"/>
    </source>
</evidence>
<evidence type="ECO:0000313" key="8">
    <source>
        <dbReference type="EMBL" id="VEL16963.1"/>
    </source>
</evidence>
<comment type="subcellular location">
    <subcellularLocation>
        <location evidence="1">Nucleus</location>
    </subcellularLocation>
</comment>
<dbReference type="Proteomes" id="UP000784294">
    <property type="component" value="Unassembled WGS sequence"/>
</dbReference>
<evidence type="ECO:0000256" key="2">
    <source>
        <dbReference type="ARBA" id="ARBA00022741"/>
    </source>
</evidence>
<dbReference type="GO" id="GO:0000785">
    <property type="term" value="C:chromatin"/>
    <property type="evidence" value="ECO:0007669"/>
    <property type="project" value="TreeGrafter"/>
</dbReference>
<dbReference type="Pfam" id="PF00385">
    <property type="entry name" value="Chromo"/>
    <property type="match status" value="1"/>
</dbReference>
<dbReference type="InterPro" id="IPR000330">
    <property type="entry name" value="SNF2_N"/>
</dbReference>
<feature type="domain" description="Helicase ATP-binding" evidence="7">
    <location>
        <begin position="163"/>
        <end position="347"/>
    </location>
</feature>
<dbReference type="PANTHER" id="PTHR45623:SF17">
    <property type="entry name" value="CHROMODOMAIN-HELICASE-DNA-BINDING PROTEIN 3-RELATED"/>
    <property type="match status" value="1"/>
</dbReference>
<sequence>MQIQRIINHRVGRGGREWYLVKWRELPYDDCTWETSNGDITDMPQHIEEYKMMRRVFAGQVRPIAPLSDEFTMVATAASGLSVGPKKGKVGRRAKDTGPTAAVTAAKELERELEKLSPKLLKKLPPEGPLTDLKRQYLKQPEFLDETGGQLHPYQLEGINWLRFSYGNRVDTILADEMGLGKTVQTIAFLYSLYKEGHCRGPFLVAAPLSTIINWEREFEFWAPDFYVVSYVGDKDSRTVIREHEFSLDEGAVRGGNKAVRMRQGTNVRFHVLLTSYELISIDQALLGSIDWAVLVVDEAHRLKNNQSKFFRILSAYRIAYKLLLTGTPLQNNLEELFHLLHFMTPEKFNDMQGFLDEFADISKEEQVKRLHEMLGQHLLRRLKADVLRNMPSKGEFIVRVELSPMQKTDQKPNYGV</sequence>
<dbReference type="InterPro" id="IPR023780">
    <property type="entry name" value="Chromo_domain"/>
</dbReference>
<proteinExistence type="predicted"/>
<dbReference type="SUPFAM" id="SSF54160">
    <property type="entry name" value="Chromo domain-like"/>
    <property type="match status" value="1"/>
</dbReference>
<name>A0A448WPH2_9PLAT</name>
<evidence type="ECO:0000256" key="3">
    <source>
        <dbReference type="ARBA" id="ARBA00022801"/>
    </source>
</evidence>
<dbReference type="InterPro" id="IPR014001">
    <property type="entry name" value="Helicase_ATP-bd"/>
</dbReference>
<evidence type="ECO:0008006" key="10">
    <source>
        <dbReference type="Google" id="ProtNLM"/>
    </source>
</evidence>
<dbReference type="GO" id="GO:0042393">
    <property type="term" value="F:histone binding"/>
    <property type="evidence" value="ECO:0007669"/>
    <property type="project" value="TreeGrafter"/>
</dbReference>